<sequence>MSNSDSLKRLLHSLDNRSYKAYKDIQGRYTFPDFTLRVDYVQGDPFASPSQLRVQIPHTVAQFPEELYQTPIRTLALRDYLTRQFYQVAQKVSDRRGTGKSGLIQIAKPSQEVVSRTAALWFEDYLEIRFTVGLPARGRTILGYQAAEMLCVDVPDIVHRALLYASLNPQEVQRHVGTVEDAESLRSQLAEKGLIAFIADGAILPRRSGINPQPLTDKPIPFQSPDSLRVTLNCPNRGEMTGMGIPQGITLIVGGGYHGKSTLLQAIELGVYNHIPGDGREFVVTEPAAVKIRAEDGRNVAGVDISPFINHLPQGRSTTNFSTENASGSTSQAANIIEALEAGAKVLLVDEDTSATNFMIRDRRMQALIAKSAEPITPLVDKIKQLCSDYGVSTVLVMGGSGDYFDVADTIIAMTEYQPADVTAKARAIAESYQTARLAEGGEHFGTITPRTPLANSLDPSRGNRAVKLKVRDVDEMGFGTENIDLSAVSQIIEPGQLRAIAQAMVYAKERYINGDRTLAEILAALSADIAQQGLDVLTPYPQSDLTEFRPLEFAAAINRLRSLQVE</sequence>
<dbReference type="RefSeq" id="WP_069967691.1">
    <property type="nucleotide sequence ID" value="NZ_CM124774.1"/>
</dbReference>
<dbReference type="AlphaFoldDB" id="A0A1E5QK65"/>
<dbReference type="InterPro" id="IPR046833">
    <property type="entry name" value="ABC_N"/>
</dbReference>
<dbReference type="EMBL" id="MJGC01000062">
    <property type="protein sequence ID" value="OEJ74743.1"/>
    <property type="molecule type" value="Genomic_DNA"/>
</dbReference>
<dbReference type="Pfam" id="PF21117">
    <property type="entry name" value="MRB1590_C"/>
    <property type="match status" value="1"/>
</dbReference>
<comment type="caution">
    <text evidence="4">The sequence shown here is derived from an EMBL/GenBank/DDBJ whole genome shotgun (WGS) entry which is preliminary data.</text>
</comment>
<evidence type="ECO:0000259" key="3">
    <source>
        <dbReference type="Pfam" id="PF21117"/>
    </source>
</evidence>
<organism evidence="4">
    <name type="scientific">Desertifilum tharense IPPAS B-1220</name>
    <dbReference type="NCBI Taxonomy" id="1781255"/>
    <lineage>
        <taxon>Bacteria</taxon>
        <taxon>Bacillati</taxon>
        <taxon>Cyanobacteriota</taxon>
        <taxon>Cyanophyceae</taxon>
        <taxon>Desertifilales</taxon>
        <taxon>Desertifilaceae</taxon>
        <taxon>Desertifilum</taxon>
    </lineage>
</organism>
<dbReference type="InterPro" id="IPR019195">
    <property type="entry name" value="ABC_ATPase_put"/>
</dbReference>
<feature type="domain" description="ATPase of the ABC class N-terminal" evidence="2">
    <location>
        <begin position="5"/>
        <end position="164"/>
    </location>
</feature>
<protein>
    <submittedName>
        <fullName evidence="4">ATPase</fullName>
    </submittedName>
</protein>
<reference evidence="4" key="1">
    <citation type="submission" date="2016-09" db="EMBL/GenBank/DDBJ databases">
        <title>Draft genome of thermotolerant cyanobacterium Desertifilum sp. strain IPPAS B-1220.</title>
        <authorList>
            <person name="Sinetova M.A."/>
            <person name="Bolakhan K."/>
            <person name="Zayadan B.K."/>
            <person name="Mironov K.S."/>
            <person name="Ustinova V."/>
            <person name="Kupriyanova E.V."/>
            <person name="Sidorov R.A."/>
            <person name="Skrypnik A.N."/>
            <person name="Gogoleva N.E."/>
            <person name="Gogolev Y.V."/>
            <person name="Los D.A."/>
        </authorList>
    </citation>
    <scope>NUCLEOTIDE SEQUENCE [LARGE SCALE GENOMIC DNA]</scope>
    <source>
        <strain evidence="4">IPPAS B-1220</strain>
    </source>
</reference>
<accession>A0A1E5QK65</accession>
<evidence type="ECO:0000313" key="4">
    <source>
        <dbReference type="EMBL" id="OEJ74743.1"/>
    </source>
</evidence>
<dbReference type="Pfam" id="PF20446">
    <property type="entry name" value="ABC_N"/>
    <property type="match status" value="1"/>
</dbReference>
<proteinExistence type="predicted"/>
<dbReference type="PANTHER" id="PTHR38149:SF1">
    <property type="entry name" value="ATPASE"/>
    <property type="match status" value="1"/>
</dbReference>
<dbReference type="OrthoDB" id="9809999at2"/>
<feature type="domain" description="ATPase of the ABC class C-terminal" evidence="1">
    <location>
        <begin position="170"/>
        <end position="450"/>
    </location>
</feature>
<evidence type="ECO:0000259" key="1">
    <source>
        <dbReference type="Pfam" id="PF09818"/>
    </source>
</evidence>
<evidence type="ECO:0000259" key="2">
    <source>
        <dbReference type="Pfam" id="PF20446"/>
    </source>
</evidence>
<name>A0A1E5QK65_9CYAN</name>
<dbReference type="SUPFAM" id="SSF52540">
    <property type="entry name" value="P-loop containing nucleoside triphosphate hydrolases"/>
    <property type="match status" value="1"/>
</dbReference>
<dbReference type="InterPro" id="IPR049069">
    <property type="entry name" value="MRB1590-like_C"/>
</dbReference>
<feature type="domain" description="MRB1590-like C-terminal" evidence="3">
    <location>
        <begin position="468"/>
        <end position="566"/>
    </location>
</feature>
<dbReference type="Pfam" id="PF09818">
    <property type="entry name" value="ABC_ATPase"/>
    <property type="match status" value="1"/>
</dbReference>
<gene>
    <name evidence="4" type="ORF">BH720_13265</name>
</gene>
<dbReference type="InterPro" id="IPR027417">
    <property type="entry name" value="P-loop_NTPase"/>
</dbReference>
<dbReference type="PANTHER" id="PTHR38149">
    <property type="entry name" value="ATPASE"/>
    <property type="match status" value="1"/>
</dbReference>
<dbReference type="InterPro" id="IPR046834">
    <property type="entry name" value="ABC_ATPase_C"/>
</dbReference>
<dbReference type="Gene3D" id="3.40.50.300">
    <property type="entry name" value="P-loop containing nucleotide triphosphate hydrolases"/>
    <property type="match status" value="1"/>
</dbReference>